<feature type="region of interest" description="Disordered" evidence="10">
    <location>
        <begin position="370"/>
        <end position="392"/>
    </location>
</feature>
<feature type="transmembrane region" description="Helical" evidence="11">
    <location>
        <begin position="724"/>
        <end position="746"/>
    </location>
</feature>
<organism evidence="14">
    <name type="scientific">Schistocephalus solidus</name>
    <name type="common">Tapeworm</name>
    <dbReference type="NCBI Taxonomy" id="70667"/>
    <lineage>
        <taxon>Eukaryota</taxon>
        <taxon>Metazoa</taxon>
        <taxon>Spiralia</taxon>
        <taxon>Lophotrochozoa</taxon>
        <taxon>Platyhelminthes</taxon>
        <taxon>Cestoda</taxon>
        <taxon>Eucestoda</taxon>
        <taxon>Diphyllobothriidea</taxon>
        <taxon>Diphyllobothriidae</taxon>
        <taxon>Schistocephalus</taxon>
    </lineage>
</organism>
<dbReference type="Pfam" id="PF00001">
    <property type="entry name" value="7tm_1"/>
    <property type="match status" value="2"/>
</dbReference>
<dbReference type="PANTHER" id="PTHR24248:SF200">
    <property type="entry name" value="5-HYDROXYTRYPTAMINE RECEPTOR 1B-LIKE ISOFORM X1"/>
    <property type="match status" value="1"/>
</dbReference>
<dbReference type="PROSITE" id="PS50262">
    <property type="entry name" value="G_PROTEIN_RECEP_F1_2"/>
    <property type="match status" value="1"/>
</dbReference>
<feature type="chain" id="PRO_5007051262" evidence="12">
    <location>
        <begin position="26"/>
        <end position="771"/>
    </location>
</feature>
<feature type="transmembrane region" description="Helical" evidence="11">
    <location>
        <begin position="142"/>
        <end position="161"/>
    </location>
</feature>
<dbReference type="PROSITE" id="PS51257">
    <property type="entry name" value="PROKAR_LIPOPROTEIN"/>
    <property type="match status" value="1"/>
</dbReference>
<dbReference type="InterPro" id="IPR017452">
    <property type="entry name" value="GPCR_Rhodpsn_7TM"/>
</dbReference>
<evidence type="ECO:0000256" key="9">
    <source>
        <dbReference type="RuleBase" id="RU000688"/>
    </source>
</evidence>
<keyword evidence="4 11" id="KW-1133">Transmembrane helix</keyword>
<keyword evidence="8 9" id="KW-0807">Transducer</keyword>
<feature type="signal peptide" evidence="12">
    <location>
        <begin position="1"/>
        <end position="25"/>
    </location>
</feature>
<dbReference type="GO" id="GO:0004930">
    <property type="term" value="F:G protein-coupled receptor activity"/>
    <property type="evidence" value="ECO:0007669"/>
    <property type="project" value="UniProtKB-KW"/>
</dbReference>
<evidence type="ECO:0000256" key="4">
    <source>
        <dbReference type="ARBA" id="ARBA00022989"/>
    </source>
</evidence>
<evidence type="ECO:0000256" key="2">
    <source>
        <dbReference type="ARBA" id="ARBA00022475"/>
    </source>
</evidence>
<evidence type="ECO:0000256" key="5">
    <source>
        <dbReference type="ARBA" id="ARBA00023040"/>
    </source>
</evidence>
<feature type="transmembrane region" description="Helical" evidence="11">
    <location>
        <begin position="181"/>
        <end position="201"/>
    </location>
</feature>
<dbReference type="SUPFAM" id="SSF81321">
    <property type="entry name" value="Family A G protein-coupled receptor-like"/>
    <property type="match status" value="1"/>
</dbReference>
<evidence type="ECO:0000256" key="8">
    <source>
        <dbReference type="ARBA" id="ARBA00023224"/>
    </source>
</evidence>
<dbReference type="AlphaFoldDB" id="A0A0X3PQ53"/>
<evidence type="ECO:0000259" key="13">
    <source>
        <dbReference type="PROSITE" id="PS50262"/>
    </source>
</evidence>
<keyword evidence="6 11" id="KW-0472">Membrane</keyword>
<evidence type="ECO:0000256" key="6">
    <source>
        <dbReference type="ARBA" id="ARBA00023136"/>
    </source>
</evidence>
<dbReference type="PANTHER" id="PTHR24248">
    <property type="entry name" value="ADRENERGIC RECEPTOR-RELATED G-PROTEIN COUPLED RECEPTOR"/>
    <property type="match status" value="1"/>
</dbReference>
<keyword evidence="2" id="KW-1003">Cell membrane</keyword>
<accession>A0A0X3PQ53</accession>
<reference evidence="14" key="1">
    <citation type="submission" date="2016-01" db="EMBL/GenBank/DDBJ databases">
        <title>Reference transcriptome for the parasite Schistocephalus solidus: insights into the molecular evolution of parasitism.</title>
        <authorList>
            <person name="Hebert F.O."/>
            <person name="Grambauer S."/>
            <person name="Barber I."/>
            <person name="Landry C.R."/>
            <person name="Aubin-Horth N."/>
        </authorList>
    </citation>
    <scope>NUCLEOTIDE SEQUENCE</scope>
</reference>
<feature type="transmembrane region" description="Helical" evidence="11">
    <location>
        <begin position="221"/>
        <end position="243"/>
    </location>
</feature>
<dbReference type="GO" id="GO:0005886">
    <property type="term" value="C:plasma membrane"/>
    <property type="evidence" value="ECO:0007669"/>
    <property type="project" value="UniProtKB-SubCell"/>
</dbReference>
<comment type="subcellular location">
    <subcellularLocation>
        <location evidence="1">Cell membrane</location>
        <topology evidence="1">Multi-pass membrane protein</topology>
    </subcellularLocation>
</comment>
<keyword evidence="12" id="KW-0732">Signal</keyword>
<dbReference type="InterPro" id="IPR000276">
    <property type="entry name" value="GPCR_Rhodpsn"/>
</dbReference>
<feature type="transmembrane region" description="Helical" evidence="11">
    <location>
        <begin position="273"/>
        <end position="294"/>
    </location>
</feature>
<dbReference type="PROSITE" id="PS00237">
    <property type="entry name" value="G_PROTEIN_RECEP_F1_1"/>
    <property type="match status" value="1"/>
</dbReference>
<feature type="domain" description="G-protein coupled receptors family 1 profile" evidence="13">
    <location>
        <begin position="122"/>
        <end position="743"/>
    </location>
</feature>
<keyword evidence="5 9" id="KW-0297">G-protein coupled receptor</keyword>
<dbReference type="Gene3D" id="1.20.1070.10">
    <property type="entry name" value="Rhodopsin 7-helix transmembrane proteins"/>
    <property type="match status" value="2"/>
</dbReference>
<name>A0A0X3PQ53_SCHSO</name>
<protein>
    <submittedName>
        <fullName evidence="14">5-hydroxytryptamine receptor</fullName>
    </submittedName>
</protein>
<evidence type="ECO:0000256" key="11">
    <source>
        <dbReference type="SAM" id="Phobius"/>
    </source>
</evidence>
<keyword evidence="3 9" id="KW-0812">Transmembrane</keyword>
<dbReference type="CDD" id="cd15331">
    <property type="entry name" value="7tmA_5-HT1A_invertebrates"/>
    <property type="match status" value="1"/>
</dbReference>
<dbReference type="PRINTS" id="PR00237">
    <property type="entry name" value="GPCRRHODOPSN"/>
</dbReference>
<feature type="transmembrane region" description="Helical" evidence="11">
    <location>
        <begin position="104"/>
        <end position="130"/>
    </location>
</feature>
<gene>
    <name evidence="14" type="primary">5HTR</name>
    <name evidence="14" type="ORF">TR118904</name>
</gene>
<evidence type="ECO:0000256" key="7">
    <source>
        <dbReference type="ARBA" id="ARBA00023170"/>
    </source>
</evidence>
<feature type="transmembrane region" description="Helical" evidence="11">
    <location>
        <begin position="686"/>
        <end position="704"/>
    </location>
</feature>
<evidence type="ECO:0000256" key="12">
    <source>
        <dbReference type="SAM" id="SignalP"/>
    </source>
</evidence>
<proteinExistence type="inferred from homology"/>
<sequence>MKHMVWASLGALLMIACLHEKTSQATPGSRDYLNSGNVNSTLELKNENEGDHTGDWAPPLKSNQFIYGDALAFFIKKKGNSLSPEGKQQHKSAAVFKPLYSQTIAIVIITVLASLIICTIIGNSFVFVAILLERSLQRVSNYLLLSLAIADLMVAVLVMPISALQEISEKWWLGVPLCDFWMVMDVFFCTASILHLVGIAVDRYRAVSSVEYVRRGDKRPIFVTILLVWVVAAGISLPGRFALSRGKELTQEVDVEGHCAINAEYSFTIISTVGAFFLPMIFLIGIYAKIYVVAMKRIRKKNFRRHHQVASGPASRSMCKDISIELSIRIQAESTSPSSTYRHQNLQQINAPLVNPADVREHASRIFTCASALPPPSPTGEKTLTSSELDHPEDALKRREYCKRGDFLRSEQRLRNGSFEHPASVLSYTCGGSELVSPILGMHSSQQSVFWLPEGPTFTPPLPVAPSLALIQSPHVPFPSSAHSYPQDITAVLFGKEINDTSNQKKEVPAQKDVRLNFFNRKLPPVEDSLLCINHSFTRGFEDKLHRQTACDFGPLPTEVTLNLHEWPLVMTGTTGDVIRINDKAPAQQSVSRKHLPEPNGYIKTTKIGKRRFCRISDSRGPNNLNTMVRGLRRAKSLSNYSRFSTFSNGVTSIQKRIKTWKSADTSRGEAIPRRERLEHTRERKAARTLAIITGCFILCWLPFSMNALIRPFCGERCDAPRSVNSFLLWLGYMNSMLNPIIYTIFSPDFRSAFSKIISCRYRSCDTCICM</sequence>
<evidence type="ECO:0000256" key="3">
    <source>
        <dbReference type="ARBA" id="ARBA00022692"/>
    </source>
</evidence>
<evidence type="ECO:0000256" key="10">
    <source>
        <dbReference type="SAM" id="MobiDB-lite"/>
    </source>
</evidence>
<keyword evidence="7 9" id="KW-0675">Receptor</keyword>
<dbReference type="GO" id="GO:0043410">
    <property type="term" value="P:positive regulation of MAPK cascade"/>
    <property type="evidence" value="ECO:0007669"/>
    <property type="project" value="TreeGrafter"/>
</dbReference>
<evidence type="ECO:0000313" key="14">
    <source>
        <dbReference type="EMBL" id="JAP52077.1"/>
    </source>
</evidence>
<evidence type="ECO:0000256" key="1">
    <source>
        <dbReference type="ARBA" id="ARBA00004651"/>
    </source>
</evidence>
<comment type="similarity">
    <text evidence="9">Belongs to the G-protein coupled receptor 1 family.</text>
</comment>
<dbReference type="EMBL" id="GEEE01011148">
    <property type="protein sequence ID" value="JAP52077.1"/>
    <property type="molecule type" value="Transcribed_RNA"/>
</dbReference>
<dbReference type="GO" id="GO:0071880">
    <property type="term" value="P:adenylate cyclase-activating adrenergic receptor signaling pathway"/>
    <property type="evidence" value="ECO:0007669"/>
    <property type="project" value="TreeGrafter"/>
</dbReference>